<accession>A0A0E2D9E4</accession>
<protein>
    <submittedName>
        <fullName evidence="1">Uncharacterized protein</fullName>
    </submittedName>
</protein>
<evidence type="ECO:0000313" key="1">
    <source>
        <dbReference type="EMBL" id="EKR56069.1"/>
    </source>
</evidence>
<gene>
    <name evidence="1" type="ORF">LEP1GSC105_4664</name>
</gene>
<name>A0A0E2D9E4_LEPIR</name>
<dbReference type="AlphaFoldDB" id="A0A0E2D9E4"/>
<comment type="caution">
    <text evidence="1">The sequence shown here is derived from an EMBL/GenBank/DDBJ whole genome shotgun (WGS) entry which is preliminary data.</text>
</comment>
<proteinExistence type="predicted"/>
<dbReference type="Proteomes" id="UP000001340">
    <property type="component" value="Unassembled WGS sequence"/>
</dbReference>
<organism evidence="1 2">
    <name type="scientific">Leptospira interrogans str. UI 12758</name>
    <dbReference type="NCBI Taxonomy" id="1049938"/>
    <lineage>
        <taxon>Bacteria</taxon>
        <taxon>Pseudomonadati</taxon>
        <taxon>Spirochaetota</taxon>
        <taxon>Spirochaetia</taxon>
        <taxon>Leptospirales</taxon>
        <taxon>Leptospiraceae</taxon>
        <taxon>Leptospira</taxon>
    </lineage>
</organism>
<dbReference type="AntiFam" id="ANF00056">
    <property type="entry name" value="Translation of DNA repeat"/>
</dbReference>
<sequence>MVIKTHLQSNDSDTNLFIDVGLSILGQDWNIYSKYYKKIIFNLYRQREFPRKKKNTKNLSQNLKMWDSHKNLTILELLESSQITKCDGFCRNYCVLLKISKELSCKFFKVLGQVLNYFLGLGKYTKRIFYEKFESNVRKNLFIELKELNTII</sequence>
<reference evidence="1 2" key="1">
    <citation type="submission" date="2012-10" db="EMBL/GenBank/DDBJ databases">
        <authorList>
            <person name="Harkins D.M."/>
            <person name="Durkin A.S."/>
            <person name="Brinkac L.M."/>
            <person name="Haft D.H."/>
            <person name="Selengut J.D."/>
            <person name="Sanka R."/>
            <person name="DePew J."/>
            <person name="Purushe J."/>
            <person name="Chanthongthip A."/>
            <person name="Lattana O."/>
            <person name="Phetsouvanh R."/>
            <person name="Newton P.N."/>
            <person name="Vinetz J.M."/>
            <person name="Sutton G.G."/>
            <person name="Nierman W.C."/>
            <person name="Fouts D.E."/>
        </authorList>
    </citation>
    <scope>NUCLEOTIDE SEQUENCE [LARGE SCALE GENOMIC DNA]</scope>
    <source>
        <strain evidence="1 2">UI 12758</strain>
    </source>
</reference>
<dbReference type="EMBL" id="AHNR02000023">
    <property type="protein sequence ID" value="EKR56069.1"/>
    <property type="molecule type" value="Genomic_DNA"/>
</dbReference>
<evidence type="ECO:0000313" key="2">
    <source>
        <dbReference type="Proteomes" id="UP000001340"/>
    </source>
</evidence>